<evidence type="ECO:0000313" key="2">
    <source>
        <dbReference type="EMBL" id="SDK56173.1"/>
    </source>
</evidence>
<evidence type="ECO:0000256" key="1">
    <source>
        <dbReference type="SAM" id="SignalP"/>
    </source>
</evidence>
<evidence type="ECO:0000313" key="3">
    <source>
        <dbReference type="Proteomes" id="UP000198706"/>
    </source>
</evidence>
<dbReference type="PROSITE" id="PS51257">
    <property type="entry name" value="PROKAR_LIPOPROTEIN"/>
    <property type="match status" value="1"/>
</dbReference>
<dbReference type="Gene3D" id="3.30.10.10">
    <property type="entry name" value="Trypsin Inhibitor V, subunit A"/>
    <property type="match status" value="1"/>
</dbReference>
<dbReference type="PANTHER" id="PTHR39600:SF1">
    <property type="entry name" value="PEPTIDASE INHIBITOR I78 FAMILY PROTEIN"/>
    <property type="match status" value="1"/>
</dbReference>
<gene>
    <name evidence="2" type="ORF">SAMN05216186_10876</name>
</gene>
<feature type="signal peptide" evidence="1">
    <location>
        <begin position="1"/>
        <end position="21"/>
    </location>
</feature>
<dbReference type="EMBL" id="FNFD01000008">
    <property type="protein sequence ID" value="SDK56173.1"/>
    <property type="molecule type" value="Genomic_DNA"/>
</dbReference>
<dbReference type="InterPro" id="IPR021719">
    <property type="entry name" value="Prot_inh_I78"/>
</dbReference>
<sequence length="107" mass="11264">MYPKRLIIGCALAFVTLAGCSSTTDKPAQAPAEPAGDHFSGRCDAAPVQGLIGKTASFEILEEARRKAGAQTARVLGPNDAVTMEYNAQRLNLETDAAQVIQRVTCG</sequence>
<dbReference type="PANTHER" id="PTHR39600">
    <property type="entry name" value="PEPTIDASE INHIBITOR I78 FAMILY PROTEIN"/>
    <property type="match status" value="1"/>
</dbReference>
<organism evidence="2 3">
    <name type="scientific">Pseudomonas indica</name>
    <dbReference type="NCBI Taxonomy" id="137658"/>
    <lineage>
        <taxon>Bacteria</taxon>
        <taxon>Pseudomonadati</taxon>
        <taxon>Pseudomonadota</taxon>
        <taxon>Gammaproteobacteria</taxon>
        <taxon>Pseudomonadales</taxon>
        <taxon>Pseudomonadaceae</taxon>
        <taxon>Pseudomonas</taxon>
    </lineage>
</organism>
<protein>
    <submittedName>
        <fullName evidence="2">Peptidase inhibitor I78 family protein</fullName>
    </submittedName>
</protein>
<reference evidence="2 3" key="1">
    <citation type="submission" date="2016-10" db="EMBL/GenBank/DDBJ databases">
        <authorList>
            <person name="de Groot N.N."/>
        </authorList>
    </citation>
    <scope>NUCLEOTIDE SEQUENCE [LARGE SCALE GENOMIC DNA]</scope>
    <source>
        <strain evidence="2 3">JCM 21544</strain>
    </source>
</reference>
<dbReference type="RefSeq" id="WP_084336243.1">
    <property type="nucleotide sequence ID" value="NZ_CBKZNZ010000018.1"/>
</dbReference>
<dbReference type="OrthoDB" id="7917348at2"/>
<dbReference type="Proteomes" id="UP000198706">
    <property type="component" value="Unassembled WGS sequence"/>
</dbReference>
<feature type="chain" id="PRO_5011546462" evidence="1">
    <location>
        <begin position="22"/>
        <end position="107"/>
    </location>
</feature>
<dbReference type="AlphaFoldDB" id="A0A1G9CX24"/>
<proteinExistence type="predicted"/>
<accession>A0A1G9CX24</accession>
<name>A0A1G9CX24_9PSED</name>
<dbReference type="STRING" id="137658.SAMN05216186_10876"/>
<dbReference type="Pfam" id="PF11720">
    <property type="entry name" value="Inhibitor_I78"/>
    <property type="match status" value="1"/>
</dbReference>
<keyword evidence="3" id="KW-1185">Reference proteome</keyword>
<keyword evidence="1" id="KW-0732">Signal</keyword>